<sequence>MIIVFILVLIDITILSAWHLFDPISVVSENIKEHVIPTTQDHQGPKATISRTHYGDIPSTKSQKVTDEDTHTTIHSNNFCYSENMWYYAAAMWGVKAQLNAELLTIYFLLDCYLNFPVTEAVHHATPRYATPHYTTPQHTTRMHGIIIRAYRLYTTPNHATPHHTTTRHTTPHHATPHHATPHDTTPQDAHNIT</sequence>
<keyword evidence="2" id="KW-0732">Signal</keyword>
<dbReference type="AlphaFoldDB" id="T1F9E5"/>
<feature type="signal peptide" evidence="2">
    <location>
        <begin position="1"/>
        <end position="17"/>
    </location>
</feature>
<reference evidence="5" key="1">
    <citation type="submission" date="2012-12" db="EMBL/GenBank/DDBJ databases">
        <authorList>
            <person name="Hellsten U."/>
            <person name="Grimwood J."/>
            <person name="Chapman J.A."/>
            <person name="Shapiro H."/>
            <person name="Aerts A."/>
            <person name="Otillar R.P."/>
            <person name="Terry A.Y."/>
            <person name="Boore J.L."/>
            <person name="Simakov O."/>
            <person name="Marletaz F."/>
            <person name="Cho S.-J."/>
            <person name="Edsinger-Gonzales E."/>
            <person name="Havlak P."/>
            <person name="Kuo D.-H."/>
            <person name="Larsson T."/>
            <person name="Lv J."/>
            <person name="Arendt D."/>
            <person name="Savage R."/>
            <person name="Osoegawa K."/>
            <person name="de Jong P."/>
            <person name="Lindberg D.R."/>
            <person name="Seaver E.C."/>
            <person name="Weisblat D.A."/>
            <person name="Putnam N.H."/>
            <person name="Grigoriev I.V."/>
            <person name="Rokhsar D.S."/>
        </authorList>
    </citation>
    <scope>NUCLEOTIDE SEQUENCE</scope>
</reference>
<dbReference type="GeneID" id="20205444"/>
<accession>T1F9E5</accession>
<gene>
    <name evidence="4" type="primary">20205444</name>
    <name evidence="3" type="ORF">HELRODRAFT_175583</name>
</gene>
<feature type="region of interest" description="Disordered" evidence="1">
    <location>
        <begin position="158"/>
        <end position="194"/>
    </location>
</feature>
<dbReference type="KEGG" id="hro:HELRODRAFT_175583"/>
<name>T1F9E5_HELRO</name>
<reference evidence="4" key="3">
    <citation type="submission" date="2015-06" db="UniProtKB">
        <authorList>
            <consortium name="EnsemblMetazoa"/>
        </authorList>
    </citation>
    <scope>IDENTIFICATION</scope>
</reference>
<reference evidence="3 5" key="2">
    <citation type="journal article" date="2013" name="Nature">
        <title>Insights into bilaterian evolution from three spiralian genomes.</title>
        <authorList>
            <person name="Simakov O."/>
            <person name="Marletaz F."/>
            <person name="Cho S.J."/>
            <person name="Edsinger-Gonzales E."/>
            <person name="Havlak P."/>
            <person name="Hellsten U."/>
            <person name="Kuo D.H."/>
            <person name="Larsson T."/>
            <person name="Lv J."/>
            <person name="Arendt D."/>
            <person name="Savage R."/>
            <person name="Osoegawa K."/>
            <person name="de Jong P."/>
            <person name="Grimwood J."/>
            <person name="Chapman J.A."/>
            <person name="Shapiro H."/>
            <person name="Aerts A."/>
            <person name="Otillar R.P."/>
            <person name="Terry A.Y."/>
            <person name="Boore J.L."/>
            <person name="Grigoriev I.V."/>
            <person name="Lindberg D.R."/>
            <person name="Seaver E.C."/>
            <person name="Weisblat D.A."/>
            <person name="Putnam N.H."/>
            <person name="Rokhsar D.S."/>
        </authorList>
    </citation>
    <scope>NUCLEOTIDE SEQUENCE</scope>
</reference>
<evidence type="ECO:0000256" key="1">
    <source>
        <dbReference type="SAM" id="MobiDB-lite"/>
    </source>
</evidence>
<dbReference type="Proteomes" id="UP000015101">
    <property type="component" value="Unassembled WGS sequence"/>
</dbReference>
<proteinExistence type="predicted"/>
<organism evidence="4 5">
    <name type="scientific">Helobdella robusta</name>
    <name type="common">Californian leech</name>
    <dbReference type="NCBI Taxonomy" id="6412"/>
    <lineage>
        <taxon>Eukaryota</taxon>
        <taxon>Metazoa</taxon>
        <taxon>Spiralia</taxon>
        <taxon>Lophotrochozoa</taxon>
        <taxon>Annelida</taxon>
        <taxon>Clitellata</taxon>
        <taxon>Hirudinea</taxon>
        <taxon>Rhynchobdellida</taxon>
        <taxon>Glossiphoniidae</taxon>
        <taxon>Helobdella</taxon>
    </lineage>
</organism>
<dbReference type="EMBL" id="AMQM01005351">
    <property type="status" value="NOT_ANNOTATED_CDS"/>
    <property type="molecule type" value="Genomic_DNA"/>
</dbReference>
<dbReference type="HOGENOM" id="CLU_1403878_0_0_1"/>
<feature type="compositionally biased region" description="Basic residues" evidence="1">
    <location>
        <begin position="161"/>
        <end position="177"/>
    </location>
</feature>
<dbReference type="CTD" id="20205444"/>
<dbReference type="RefSeq" id="XP_009021248.1">
    <property type="nucleotide sequence ID" value="XM_009023000.1"/>
</dbReference>
<dbReference type="EnsemblMetazoa" id="HelroT175583">
    <property type="protein sequence ID" value="HelroP175583"/>
    <property type="gene ID" value="HelroG175583"/>
</dbReference>
<protein>
    <submittedName>
        <fullName evidence="3 4">Uncharacterized protein</fullName>
    </submittedName>
</protein>
<evidence type="ECO:0000256" key="2">
    <source>
        <dbReference type="SAM" id="SignalP"/>
    </source>
</evidence>
<feature type="chain" id="PRO_5010980403" evidence="2">
    <location>
        <begin position="18"/>
        <end position="194"/>
    </location>
</feature>
<dbReference type="EMBL" id="KB096900">
    <property type="protein sequence ID" value="ESO00611.1"/>
    <property type="molecule type" value="Genomic_DNA"/>
</dbReference>
<evidence type="ECO:0000313" key="4">
    <source>
        <dbReference type="EnsemblMetazoa" id="HelroP175583"/>
    </source>
</evidence>
<evidence type="ECO:0000313" key="3">
    <source>
        <dbReference type="EMBL" id="ESO00611.1"/>
    </source>
</evidence>
<keyword evidence="5" id="KW-1185">Reference proteome</keyword>
<evidence type="ECO:0000313" key="5">
    <source>
        <dbReference type="Proteomes" id="UP000015101"/>
    </source>
</evidence>
<dbReference type="InParanoid" id="T1F9E5"/>